<protein>
    <submittedName>
        <fullName evidence="2">Uncharacterized protein</fullName>
    </submittedName>
</protein>
<geneLocation type="plasmid" evidence="2 3">
    <name>p1</name>
</geneLocation>
<proteinExistence type="predicted"/>
<reference evidence="2 3" key="1">
    <citation type="submission" date="2018-09" db="EMBL/GenBank/DDBJ databases">
        <title>Whole genome based analysis of evolution and adaptive divergence in Indian and Brazilian strains of Azospirillum brasilense.</title>
        <authorList>
            <person name="Singh C."/>
            <person name="Tripathi A.K."/>
        </authorList>
    </citation>
    <scope>NUCLEOTIDE SEQUENCE [LARGE SCALE GENOMIC DNA]</scope>
    <source>
        <strain evidence="2 3">MTCC4038</strain>
        <plasmid evidence="2 3">p1</plasmid>
    </source>
</reference>
<dbReference type="EMBL" id="JAWXYC010000003">
    <property type="protein sequence ID" value="MDX5951474.1"/>
    <property type="molecule type" value="Genomic_DNA"/>
</dbReference>
<organism evidence="2 3">
    <name type="scientific">Azospirillum brasilense</name>
    <dbReference type="NCBI Taxonomy" id="192"/>
    <lineage>
        <taxon>Bacteria</taxon>
        <taxon>Pseudomonadati</taxon>
        <taxon>Pseudomonadota</taxon>
        <taxon>Alphaproteobacteria</taxon>
        <taxon>Rhodospirillales</taxon>
        <taxon>Azospirillaceae</taxon>
        <taxon>Azospirillum</taxon>
    </lineage>
</organism>
<dbReference type="Proteomes" id="UP001277471">
    <property type="component" value="Unassembled WGS sequence"/>
</dbReference>
<gene>
    <name evidence="2" type="ORF">D3868_14105</name>
    <name evidence="1" type="ORF">SIM66_09750</name>
</gene>
<sequence length="118" mass="12892">MTGRYLNPVERAGIRFLRAEFGFIRADIIAAIFGRTRQQVSNIAAGIIVGGTAGAQDAALRRLFEADHGGPLTDKMWKGVRQLAEAEALLRLKAALPDPEPYPELDRMMGELTASLKL</sequence>
<dbReference type="RefSeq" id="WP_035675766.1">
    <property type="nucleotide sequence ID" value="NZ_CP012915.1"/>
</dbReference>
<keyword evidence="2" id="KW-0614">Plasmid</keyword>
<dbReference type="Proteomes" id="UP000298774">
    <property type="component" value="Plasmid p1"/>
</dbReference>
<evidence type="ECO:0000313" key="4">
    <source>
        <dbReference type="Proteomes" id="UP001277471"/>
    </source>
</evidence>
<accession>A0A0P0EWR6</accession>
<dbReference type="GeneID" id="56452942"/>
<keyword evidence="4" id="KW-1185">Reference proteome</keyword>
<evidence type="ECO:0000313" key="2">
    <source>
        <dbReference type="EMBL" id="QCO10252.1"/>
    </source>
</evidence>
<dbReference type="KEGG" id="abf:AMK58_15390"/>
<dbReference type="EMBL" id="CP032340">
    <property type="protein sequence ID" value="QCO10252.1"/>
    <property type="molecule type" value="Genomic_DNA"/>
</dbReference>
<dbReference type="AlphaFoldDB" id="A0A0P0EWR6"/>
<name>A0A0P0EWR6_AZOBR</name>
<evidence type="ECO:0000313" key="1">
    <source>
        <dbReference type="EMBL" id="MDX5951474.1"/>
    </source>
</evidence>
<reference evidence="1 4" key="2">
    <citation type="submission" date="2023-11" db="EMBL/GenBank/DDBJ databases">
        <title>MicrobeMod: A computational toolkit for identifying prokaryotic methylation and restriction-modification with nanopore sequencing.</title>
        <authorList>
            <person name="Crits-Christoph A."/>
            <person name="Kang S.C."/>
            <person name="Lee H."/>
            <person name="Ostrov N."/>
        </authorList>
    </citation>
    <scope>NUCLEOTIDE SEQUENCE [LARGE SCALE GENOMIC DNA]</scope>
    <source>
        <strain evidence="1 4">ATCC 29145</strain>
    </source>
</reference>
<evidence type="ECO:0000313" key="3">
    <source>
        <dbReference type="Proteomes" id="UP000298774"/>
    </source>
</evidence>